<evidence type="ECO:0000313" key="2">
    <source>
        <dbReference type="EMBL" id="NJC18381.1"/>
    </source>
</evidence>
<dbReference type="Proteomes" id="UP001302374">
    <property type="component" value="Chromosome"/>
</dbReference>
<keyword evidence="2" id="KW-0378">Hydrolase</keyword>
<evidence type="ECO:0000313" key="4">
    <source>
        <dbReference type="Proteomes" id="UP000576368"/>
    </source>
</evidence>
<organism evidence="2 4">
    <name type="scientific">Butyricimonas paravirosa</name>
    <dbReference type="NCBI Taxonomy" id="1472417"/>
    <lineage>
        <taxon>Bacteria</taxon>
        <taxon>Pseudomonadati</taxon>
        <taxon>Bacteroidota</taxon>
        <taxon>Bacteroidia</taxon>
        <taxon>Bacteroidales</taxon>
        <taxon>Odoribacteraceae</taxon>
        <taxon>Butyricimonas</taxon>
    </lineage>
</organism>
<evidence type="ECO:0000313" key="3">
    <source>
        <dbReference type="EMBL" id="WOF11049.1"/>
    </source>
</evidence>
<dbReference type="EMBL" id="CP043839">
    <property type="protein sequence ID" value="WOF11049.1"/>
    <property type="molecule type" value="Genomic_DNA"/>
</dbReference>
<dbReference type="PANTHER" id="PTHR47396:SF1">
    <property type="entry name" value="ATP-DEPENDENT HELICASE IRC3-RELATED"/>
    <property type="match status" value="1"/>
</dbReference>
<dbReference type="GO" id="GO:0005524">
    <property type="term" value="F:ATP binding"/>
    <property type="evidence" value="ECO:0007669"/>
    <property type="project" value="InterPro"/>
</dbReference>
<keyword evidence="5" id="KW-1185">Reference proteome</keyword>
<dbReference type="Gene3D" id="3.40.50.300">
    <property type="entry name" value="P-loop containing nucleotide triphosphate hydrolases"/>
    <property type="match status" value="2"/>
</dbReference>
<evidence type="ECO:0000313" key="5">
    <source>
        <dbReference type="Proteomes" id="UP001302374"/>
    </source>
</evidence>
<dbReference type="InterPro" id="IPR050742">
    <property type="entry name" value="Helicase_Restrict-Modif_Enz"/>
</dbReference>
<dbReference type="InterPro" id="IPR045572">
    <property type="entry name" value="RE_endonuc_C"/>
</dbReference>
<dbReference type="EMBL" id="JAATLI010000007">
    <property type="protein sequence ID" value="NJC18381.1"/>
    <property type="molecule type" value="Genomic_DNA"/>
</dbReference>
<evidence type="ECO:0000259" key="1">
    <source>
        <dbReference type="SMART" id="SM00487"/>
    </source>
</evidence>
<dbReference type="GO" id="GO:0015668">
    <property type="term" value="F:type III site-specific deoxyribonuclease activity"/>
    <property type="evidence" value="ECO:0007669"/>
    <property type="project" value="UniProtKB-EC"/>
</dbReference>
<dbReference type="InterPro" id="IPR014001">
    <property type="entry name" value="Helicase_ATP-bd"/>
</dbReference>
<dbReference type="Pfam" id="PF04851">
    <property type="entry name" value="ResIII"/>
    <property type="match status" value="1"/>
</dbReference>
<dbReference type="InterPro" id="IPR027417">
    <property type="entry name" value="P-loop_NTPase"/>
</dbReference>
<reference evidence="3 5" key="1">
    <citation type="submission" date="2019-09" db="EMBL/GenBank/DDBJ databases">
        <title>Butyricimonas paravirosa DSM 105722 (=214-4 = JCM 18677 = CCUG 65563).</title>
        <authorList>
            <person name="Le Roy T."/>
            <person name="Cani P.D."/>
        </authorList>
    </citation>
    <scope>NUCLEOTIDE SEQUENCE [LARGE SCALE GENOMIC DNA]</scope>
    <source>
        <strain evidence="3 5">DSM 105722</strain>
    </source>
</reference>
<protein>
    <submittedName>
        <fullName evidence="3">Restriction endonuclease subunit R</fullName>
    </submittedName>
    <submittedName>
        <fullName evidence="2">Type III restriction enzyme</fullName>
        <ecNumber evidence="2">3.1.21.5</ecNumber>
    </submittedName>
</protein>
<dbReference type="PANTHER" id="PTHR47396">
    <property type="entry name" value="TYPE I RESTRICTION ENZYME ECOKI R PROTEIN"/>
    <property type="match status" value="1"/>
</dbReference>
<dbReference type="GO" id="GO:0003677">
    <property type="term" value="F:DNA binding"/>
    <property type="evidence" value="ECO:0007669"/>
    <property type="project" value="InterPro"/>
</dbReference>
<keyword evidence="3" id="KW-0255">Endonuclease</keyword>
<name>A0A7X5YCL0_9BACT</name>
<dbReference type="AlphaFoldDB" id="A0A7X5YCL0"/>
<sequence length="1025" mass="116490">MKLKFKHQRFQADAAKSVTDVFTGQQFCDGTDFLIDQGKKGGMFTLTGFGNQRLMLDANALTENLREVQMGWGLKPVEYLQGDTKNPMFTIEMETGTGKTYTYIKTMYELNKLYGWSKFIIVVPSIAIREGVAKSFETMQEHFANEYGKRIQFFIYNSKQLSKIDAFASDSGLYVMIINTQAFNTSMNEEKSKGEGRSGDATARIIFSKRDEFGSRRPIDILAQTNPIMIIDEPQSVLGANKDNATRKGIAKFRTLFTLLYSATHRKGDIYNMVYRLDAMDAYNRKLVKKIEVKGITQQGSTATNGFVYLDQIVIGKGNPQARISFDVKTANGFKQTTKLVGEGFNLYEQSGGLAEYENHFIVERIDGVAGTVRFLNGIVLNEGDAVGKVNEEALRRIQIRETIRTHIERERDLFPKGIKVLSLFFIDHVNSYRIYEKDGTINGKFAEMFEEEYLNVLQEMQPRFSDEAYLRYLSQFQVEKVHQGYFSQDKKGVSVDSKEKEGENEIRAYDLIMKDKETLLSLDPKVNGSEVRFIFSHSALKEGWDNPNVFQICTLKDTTNEIKKRQEVGRGMRLCVNKNGERQDQDNLGDGVFDTNILTVIASESYEHFSKQLQTELAENIGDRPVVVTPYLFEDMVMITTDGKEVKINKEKAIEIHEELISCGYVKKGKLTEKYFNDKKSGSIDLGEELAPIKEGIVRQLETVFNPDAMKPTNARAPKIATFREDLFKEKFNEVWKRINVKTYYKVDFSTDELIKKAIDAIDKHLIVTEIRIVVEGGSLENIRDRESLEAGVAMTAGKSRTIRVSEAIGNSVRYDLIGKLVESTGLTRKTIVEILKGIKPTTFYQFKMNPEEFIIKTSNIINDAKAIAVIQKIAYEKTTNTYDMEIFTESTIRGKLGVNAIESAKSLYDIVVVDSQGVEKNFAEALESQDDVEVYTKLPRGFYINTPMGHYNPDWAVAFKEGSVKHIYFIAETKGNDWQESQLRGSEEAKIECARRHFAAISDCKIQYGVAKDYQTLYNLVTK</sequence>
<dbReference type="RefSeq" id="WP_118302210.1">
    <property type="nucleotide sequence ID" value="NZ_BMPA01000007.1"/>
</dbReference>
<keyword evidence="3" id="KW-0540">Nuclease</keyword>
<reference evidence="2 4" key="2">
    <citation type="submission" date="2020-03" db="EMBL/GenBank/DDBJ databases">
        <title>Genomic Encyclopedia of Type Strains, Phase IV (KMG-IV): sequencing the most valuable type-strain genomes for metagenomic binning, comparative biology and taxonomic classification.</title>
        <authorList>
            <person name="Goeker M."/>
        </authorList>
    </citation>
    <scope>NUCLEOTIDE SEQUENCE [LARGE SCALE GENOMIC DNA]</scope>
    <source>
        <strain evidence="2 4">DSM 105722</strain>
    </source>
</reference>
<dbReference type="Proteomes" id="UP000576368">
    <property type="component" value="Unassembled WGS sequence"/>
</dbReference>
<dbReference type="SUPFAM" id="SSF52540">
    <property type="entry name" value="P-loop containing nucleoside triphosphate hydrolases"/>
    <property type="match status" value="2"/>
</dbReference>
<dbReference type="GeneID" id="86889959"/>
<gene>
    <name evidence="3" type="ORF">F1644_01605</name>
    <name evidence="2" type="ORF">GGR15_002008</name>
</gene>
<feature type="domain" description="Helicase ATP-binding" evidence="1">
    <location>
        <begin position="61"/>
        <end position="299"/>
    </location>
</feature>
<dbReference type="GO" id="GO:0005829">
    <property type="term" value="C:cytosol"/>
    <property type="evidence" value="ECO:0007669"/>
    <property type="project" value="TreeGrafter"/>
</dbReference>
<dbReference type="SMART" id="SM00487">
    <property type="entry name" value="DEXDc"/>
    <property type="match status" value="1"/>
</dbReference>
<accession>A0A7X5YCL0</accession>
<dbReference type="Pfam" id="PF19778">
    <property type="entry name" value="RE_endonuc"/>
    <property type="match status" value="1"/>
</dbReference>
<proteinExistence type="predicted"/>
<dbReference type="EC" id="3.1.21.5" evidence="2"/>
<dbReference type="InterPro" id="IPR006935">
    <property type="entry name" value="Helicase/UvrB_N"/>
</dbReference>